<dbReference type="SUPFAM" id="SSF56322">
    <property type="entry name" value="ADC synthase"/>
    <property type="match status" value="1"/>
</dbReference>
<dbReference type="InterPro" id="IPR019999">
    <property type="entry name" value="Anth_synth_I-like"/>
</dbReference>
<accession>A0ABW8BLT5</accession>
<evidence type="ECO:0000256" key="2">
    <source>
        <dbReference type="ARBA" id="ARBA00022962"/>
    </source>
</evidence>
<name>A0ABW8BLT5_9ACTN</name>
<dbReference type="PRINTS" id="PR00096">
    <property type="entry name" value="GATASE"/>
</dbReference>
<evidence type="ECO:0000256" key="1">
    <source>
        <dbReference type="ARBA" id="ARBA00012266"/>
    </source>
</evidence>
<dbReference type="InterPro" id="IPR015890">
    <property type="entry name" value="Chorismate_C"/>
</dbReference>
<dbReference type="InterPro" id="IPR029062">
    <property type="entry name" value="Class_I_gatase-like"/>
</dbReference>
<dbReference type="Pfam" id="PF00117">
    <property type="entry name" value="GATase"/>
    <property type="match status" value="1"/>
</dbReference>
<dbReference type="Pfam" id="PF00425">
    <property type="entry name" value="Chorismate_bind"/>
    <property type="match status" value="1"/>
</dbReference>
<keyword evidence="3" id="KW-0456">Lyase</keyword>
<evidence type="ECO:0000313" key="7">
    <source>
        <dbReference type="EMBL" id="MFI7875975.1"/>
    </source>
</evidence>
<dbReference type="InterPro" id="IPR017926">
    <property type="entry name" value="GATASE"/>
</dbReference>
<keyword evidence="8" id="KW-1185">Reference proteome</keyword>
<dbReference type="Gene3D" id="3.40.50.880">
    <property type="match status" value="1"/>
</dbReference>
<protein>
    <recommendedName>
        <fullName evidence="1">anthranilate synthase</fullName>
        <ecNumber evidence="1">4.1.3.27</ecNumber>
    </recommendedName>
</protein>
<organism evidence="7 8">
    <name type="scientific">Streptomyces salinarius</name>
    <dbReference type="NCBI Taxonomy" id="2762598"/>
    <lineage>
        <taxon>Bacteria</taxon>
        <taxon>Bacillati</taxon>
        <taxon>Actinomycetota</taxon>
        <taxon>Actinomycetes</taxon>
        <taxon>Kitasatosporales</taxon>
        <taxon>Streptomycetaceae</taxon>
        <taxon>Streptomyces</taxon>
    </lineage>
</organism>
<evidence type="ECO:0000256" key="3">
    <source>
        <dbReference type="ARBA" id="ARBA00023239"/>
    </source>
</evidence>
<dbReference type="Proteomes" id="UP001614264">
    <property type="component" value="Unassembled WGS sequence"/>
</dbReference>
<reference evidence="7 8" key="1">
    <citation type="submission" date="2024-07" db="EMBL/GenBank/DDBJ databases">
        <title>Whole genome sequencing of Prodigiosin pigment-producing Streptomyces salinarius isolated from rhizosphere soil of Arachis hypogaea.</title>
        <authorList>
            <person name="Vidhya A."/>
            <person name="Ramya S."/>
        </authorList>
    </citation>
    <scope>NUCLEOTIDE SEQUENCE [LARGE SCALE GENOMIC DNA]</scope>
    <source>
        <strain evidence="7 8">VRMG2420</strain>
    </source>
</reference>
<dbReference type="InterPro" id="IPR006221">
    <property type="entry name" value="TrpG/PapA_dom"/>
</dbReference>
<feature type="domain" description="Chorismate-utilising enzyme C-terminal" evidence="6">
    <location>
        <begin position="126"/>
        <end position="384"/>
    </location>
</feature>
<sequence>MGRLDERKPGGPLGRLYDGGPFALVHRPGMTGPGVLELFRGPVAELSRLAELPVDHAGAPAAGPAVLALVPFRQVAERGYACVDDGAPLLAMRIEQRSVLGLDAFLRTTRDTDVPFEAAGFDLGDDRYAKIVRDVLAREIGTGAGSNFVIARSWSARLRDPSVTAELTLFRRLLTGETGAHWTFLVHTGRRTFVGATPERHVGLGAGEAVMNPISGTYRYPAGGPTVDGLLGFLADRKEVEELYMVVDEELKMMAGICHERPHVDGPYLRRMRHLAHTEYFVRGRTALPAHEILRRTLLAPTVTGSPVQNACTVLTRHETVGRGYYSGVAALIGRDAAGAVTMDSTILIRTAELTPDARLRLGVGATLVRHSDPVSEVAETHAKAAGFLSALRGGQRTAAVRTGAGPDPARDPRVRRLLRARNEGLARFWLSPSPRTHWAVPELTGLRALVVDGEDTFTAMLAHQLRALGLTVTVASWRDVPDHGGHDLVVAGPGPGDPGRLEEPRIARLHTLVGELLALRKPLLAVCLSHQVLCRLIGLDVRCRPEPNQGVRRRIDLFGEPADVGFYNTFSAWSPVSRTTAGPGTGPVEIGRDEATGEVHALRGPAFASVQFHPESVLTEHGPRLIRGLLAAALRTGAPAVDRVPDA</sequence>
<evidence type="ECO:0000259" key="6">
    <source>
        <dbReference type="Pfam" id="PF00425"/>
    </source>
</evidence>
<dbReference type="PRINTS" id="PR00097">
    <property type="entry name" value="ANTSNTHASEII"/>
</dbReference>
<keyword evidence="2" id="KW-0315">Glutamine amidotransferase</keyword>
<dbReference type="PANTHER" id="PTHR11236">
    <property type="entry name" value="AMINOBENZOATE/ANTHRANILATE SYNTHASE"/>
    <property type="match status" value="1"/>
</dbReference>
<evidence type="ECO:0000313" key="8">
    <source>
        <dbReference type="Proteomes" id="UP001614264"/>
    </source>
</evidence>
<dbReference type="EC" id="4.1.3.27" evidence="1"/>
<feature type="domain" description="Glutamine amidotransferase" evidence="5">
    <location>
        <begin position="450"/>
        <end position="628"/>
    </location>
</feature>
<dbReference type="CDD" id="cd01743">
    <property type="entry name" value="GATase1_Anthranilate_Synthase"/>
    <property type="match status" value="1"/>
</dbReference>
<gene>
    <name evidence="7" type="ORF">AB4829_35950</name>
</gene>
<comment type="caution">
    <text evidence="7">The sequence shown here is derived from an EMBL/GenBank/DDBJ whole genome shotgun (WGS) entry which is preliminary data.</text>
</comment>
<dbReference type="PROSITE" id="PS51273">
    <property type="entry name" value="GATASE_TYPE_1"/>
    <property type="match status" value="1"/>
</dbReference>
<dbReference type="RefSeq" id="WP_399594948.1">
    <property type="nucleotide sequence ID" value="NZ_JBITPR010000064.1"/>
</dbReference>
<comment type="catalytic activity">
    <reaction evidence="4">
        <text>chorismate + L-glutamine = anthranilate + pyruvate + L-glutamate + H(+)</text>
        <dbReference type="Rhea" id="RHEA:21732"/>
        <dbReference type="ChEBI" id="CHEBI:15361"/>
        <dbReference type="ChEBI" id="CHEBI:15378"/>
        <dbReference type="ChEBI" id="CHEBI:16567"/>
        <dbReference type="ChEBI" id="CHEBI:29748"/>
        <dbReference type="ChEBI" id="CHEBI:29985"/>
        <dbReference type="ChEBI" id="CHEBI:58359"/>
        <dbReference type="EC" id="4.1.3.27"/>
    </reaction>
</comment>
<dbReference type="EMBL" id="JBITPR010000064">
    <property type="protein sequence ID" value="MFI7875975.1"/>
    <property type="molecule type" value="Genomic_DNA"/>
</dbReference>
<proteinExistence type="predicted"/>
<dbReference type="PANTHER" id="PTHR11236:SF49">
    <property type="entry name" value="ANTHRANILATE SYNTHASE COMPONENT 1"/>
    <property type="match status" value="1"/>
</dbReference>
<evidence type="ECO:0000256" key="4">
    <source>
        <dbReference type="ARBA" id="ARBA00047683"/>
    </source>
</evidence>
<dbReference type="Gene3D" id="3.60.120.10">
    <property type="entry name" value="Anthranilate synthase"/>
    <property type="match status" value="1"/>
</dbReference>
<dbReference type="SUPFAM" id="SSF52317">
    <property type="entry name" value="Class I glutamine amidotransferase-like"/>
    <property type="match status" value="1"/>
</dbReference>
<dbReference type="InterPro" id="IPR005801">
    <property type="entry name" value="ADC_synthase"/>
</dbReference>
<evidence type="ECO:0000259" key="5">
    <source>
        <dbReference type="Pfam" id="PF00117"/>
    </source>
</evidence>